<dbReference type="RefSeq" id="WP_319832528.1">
    <property type="nucleotide sequence ID" value="NZ_CP138858.1"/>
</dbReference>
<dbReference type="EMBL" id="CP138858">
    <property type="protein sequence ID" value="WPJ95649.1"/>
    <property type="molecule type" value="Genomic_DNA"/>
</dbReference>
<dbReference type="Pfam" id="PF04002">
    <property type="entry name" value="RadC"/>
    <property type="match status" value="1"/>
</dbReference>
<name>A0ABZ0RK57_9BACT</name>
<evidence type="ECO:0000313" key="3">
    <source>
        <dbReference type="Proteomes" id="UP001324993"/>
    </source>
</evidence>
<gene>
    <name evidence="2" type="ORF">SH580_19715</name>
</gene>
<dbReference type="InterPro" id="IPR025657">
    <property type="entry name" value="RadC_JAB"/>
</dbReference>
<reference evidence="2 3" key="1">
    <citation type="submission" date="2023-11" db="EMBL/GenBank/DDBJ databases">
        <title>Coraliomargarita sp. nov., isolated from marine algae.</title>
        <authorList>
            <person name="Lee J.K."/>
            <person name="Baek J.H."/>
            <person name="Kim J.M."/>
            <person name="Choi D.G."/>
            <person name="Jeon C.O."/>
        </authorList>
    </citation>
    <scope>NUCLEOTIDE SEQUENCE [LARGE SCALE GENOMIC DNA]</scope>
    <source>
        <strain evidence="2 3">J2-16</strain>
    </source>
</reference>
<keyword evidence="3" id="KW-1185">Reference proteome</keyword>
<dbReference type="Gene3D" id="3.40.140.10">
    <property type="entry name" value="Cytidine Deaminase, domain 2"/>
    <property type="match status" value="1"/>
</dbReference>
<protein>
    <submittedName>
        <fullName evidence="2">JAB domain-containing protein</fullName>
    </submittedName>
</protein>
<proteinExistence type="predicted"/>
<evidence type="ECO:0000313" key="2">
    <source>
        <dbReference type="EMBL" id="WPJ95649.1"/>
    </source>
</evidence>
<dbReference type="Proteomes" id="UP001324993">
    <property type="component" value="Chromosome"/>
</dbReference>
<accession>A0ABZ0RK57</accession>
<evidence type="ECO:0000259" key="1">
    <source>
        <dbReference type="Pfam" id="PF04002"/>
    </source>
</evidence>
<organism evidence="2 3">
    <name type="scientific">Coraliomargarita algicola</name>
    <dbReference type="NCBI Taxonomy" id="3092156"/>
    <lineage>
        <taxon>Bacteria</taxon>
        <taxon>Pseudomonadati</taxon>
        <taxon>Verrucomicrobiota</taxon>
        <taxon>Opitutia</taxon>
        <taxon>Puniceicoccales</taxon>
        <taxon>Coraliomargaritaceae</taxon>
        <taxon>Coraliomargarita</taxon>
    </lineage>
</organism>
<feature type="domain" description="RadC-like JAB" evidence="1">
    <location>
        <begin position="143"/>
        <end position="248"/>
    </location>
</feature>
<sequence>MKDLKCNAFILNVPVSSRELHELIIAAKVAGQRERLFNRVAVANGAARALSKPLPYGQGDKQCPGALARRREMMPLLSSDESGAVQAVSVVLSGDEYADLCAAAKLRGLTVEALSKQIICGEAQSWLEASAQDDEFCKSMQVSDMAVEYLRELNAGIEVPQLWAIGVGQDLKPIFRERLTLLDRPHSPVAPARAFRAALDRGARGVVVVRVHPADSIPNEDDARELKRLLGAAAMLGSELIDFIVMNPIGNCSSYYVDPELWAAPALAPSLDGPRYNIAEWRKRGHLV</sequence>